<sequence>MFSKYKFFDEKRKHYKDLSLIDPNDDRDEGMQIYYQDQEEMSDNKRELINQCSEMIENNESPRLLLEQFFPDKYPEFDYFFLENFIQYYQNQGPDCDFLMSKIVFSSKKNAFVLGTFGIFDRLYLKAPESLDIIFKIVESNKQSIKFFINSGGVFVLAAFSNINELQLKISQFFLYISNSEFNFEKNFIPPVDFLIGNPNYDHSNEINYEFFFSNLLFSPIPDVQKNCMKSIENIIVNPQNKIQTNFIIFIQNQFDILIDTFPYLIPFILDISFNFDVFNSTEKLLNACHSIFQNNIESGVKPALFFISKDKNIEFICEHDEISEFIFNDLILYIKNGSFEISMLSTCVAAFFLTMCSPSFYGRSFESGIFQYISNVLFSMNPTCFEASNFGFLIDKLEFFLNKLSMVSVRPNLSEQGESLCELIEALQPYTSYGDQGIASSASHCITLIQSFLE</sequence>
<keyword evidence="2" id="KW-1185">Reference proteome</keyword>
<evidence type="ECO:0000313" key="1">
    <source>
        <dbReference type="EMBL" id="KAK8843623.1"/>
    </source>
</evidence>
<name>A0ABR2HAZ5_9EUKA</name>
<reference evidence="1 2" key="1">
    <citation type="submission" date="2024-04" db="EMBL/GenBank/DDBJ databases">
        <title>Tritrichomonas musculus Genome.</title>
        <authorList>
            <person name="Alves-Ferreira E."/>
            <person name="Grigg M."/>
            <person name="Lorenzi H."/>
            <person name="Galac M."/>
        </authorList>
    </citation>
    <scope>NUCLEOTIDE SEQUENCE [LARGE SCALE GENOMIC DNA]</scope>
    <source>
        <strain evidence="1 2">EAF2021</strain>
    </source>
</reference>
<evidence type="ECO:0000313" key="2">
    <source>
        <dbReference type="Proteomes" id="UP001470230"/>
    </source>
</evidence>
<dbReference type="EMBL" id="JAPFFF010000034">
    <property type="protein sequence ID" value="KAK8843623.1"/>
    <property type="molecule type" value="Genomic_DNA"/>
</dbReference>
<gene>
    <name evidence="1" type="ORF">M9Y10_024683</name>
</gene>
<protein>
    <submittedName>
        <fullName evidence="1">Uncharacterized protein</fullName>
    </submittedName>
</protein>
<comment type="caution">
    <text evidence="1">The sequence shown here is derived from an EMBL/GenBank/DDBJ whole genome shotgun (WGS) entry which is preliminary data.</text>
</comment>
<organism evidence="1 2">
    <name type="scientific">Tritrichomonas musculus</name>
    <dbReference type="NCBI Taxonomy" id="1915356"/>
    <lineage>
        <taxon>Eukaryota</taxon>
        <taxon>Metamonada</taxon>
        <taxon>Parabasalia</taxon>
        <taxon>Tritrichomonadida</taxon>
        <taxon>Tritrichomonadidae</taxon>
        <taxon>Tritrichomonas</taxon>
    </lineage>
</organism>
<dbReference type="Proteomes" id="UP001470230">
    <property type="component" value="Unassembled WGS sequence"/>
</dbReference>
<proteinExistence type="predicted"/>
<accession>A0ABR2HAZ5</accession>